<gene>
    <name evidence="2" type="ORF">AWRI4233_LOCUS3060</name>
</gene>
<organism evidence="2 3">
    <name type="scientific">Aureobasidium mustum</name>
    <dbReference type="NCBI Taxonomy" id="2773714"/>
    <lineage>
        <taxon>Eukaryota</taxon>
        <taxon>Fungi</taxon>
        <taxon>Dikarya</taxon>
        <taxon>Ascomycota</taxon>
        <taxon>Pezizomycotina</taxon>
        <taxon>Dothideomycetes</taxon>
        <taxon>Dothideomycetidae</taxon>
        <taxon>Dothideales</taxon>
        <taxon>Saccotheciaceae</taxon>
        <taxon>Aureobasidium</taxon>
    </lineage>
</organism>
<evidence type="ECO:0000313" key="3">
    <source>
        <dbReference type="Proteomes" id="UP000714618"/>
    </source>
</evidence>
<name>A0A9N8JT52_9PEZI</name>
<dbReference type="AlphaFoldDB" id="A0A9N8JT52"/>
<feature type="transmembrane region" description="Helical" evidence="1">
    <location>
        <begin position="20"/>
        <end position="38"/>
    </location>
</feature>
<proteinExistence type="predicted"/>
<reference evidence="2" key="1">
    <citation type="submission" date="2020-06" db="EMBL/GenBank/DDBJ databases">
        <authorList>
            <person name="Onetto C."/>
        </authorList>
    </citation>
    <scope>NUCLEOTIDE SEQUENCE</scope>
</reference>
<dbReference type="EMBL" id="CAIJEO010000004">
    <property type="protein sequence ID" value="CAD0091094.1"/>
    <property type="molecule type" value="Genomic_DNA"/>
</dbReference>
<keyword evidence="1" id="KW-1133">Transmembrane helix</keyword>
<evidence type="ECO:0000313" key="2">
    <source>
        <dbReference type="EMBL" id="CAD0091094.1"/>
    </source>
</evidence>
<protein>
    <submittedName>
        <fullName evidence="2">Uncharacterized protein</fullName>
    </submittedName>
</protein>
<keyword evidence="1" id="KW-0812">Transmembrane</keyword>
<comment type="caution">
    <text evidence="2">The sequence shown here is derived from an EMBL/GenBank/DDBJ whole genome shotgun (WGS) entry which is preliminary data.</text>
</comment>
<evidence type="ECO:0000256" key="1">
    <source>
        <dbReference type="SAM" id="Phobius"/>
    </source>
</evidence>
<sequence length="69" mass="7459">MSADQTQQQFSEPDNNTQAAVLVPAAMTLALSLVLYGIRIRARRSSPFVWTDGMVAAALVSVVDCFSLQ</sequence>
<keyword evidence="3" id="KW-1185">Reference proteome</keyword>
<keyword evidence="1" id="KW-0472">Membrane</keyword>
<dbReference type="Proteomes" id="UP000714618">
    <property type="component" value="Unassembled WGS sequence"/>
</dbReference>
<accession>A0A9N8JT52</accession>
<dbReference type="OrthoDB" id="3934549at2759"/>